<evidence type="ECO:0000256" key="12">
    <source>
        <dbReference type="ARBA" id="ARBA00049645"/>
    </source>
</evidence>
<keyword evidence="3" id="KW-0153">Cholesterol metabolism</keyword>
<evidence type="ECO:0000259" key="16">
    <source>
        <dbReference type="Pfam" id="PF05199"/>
    </source>
</evidence>
<evidence type="ECO:0000256" key="2">
    <source>
        <dbReference type="ARBA" id="ARBA00010790"/>
    </source>
</evidence>
<name>A0A495VVQ4_9PSEU</name>
<comment type="caution">
    <text evidence="17">The sequence shown here is derived from an EMBL/GenBank/DDBJ whole genome shotgun (WGS) entry which is preliminary data.</text>
</comment>
<proteinExistence type="inferred from homology"/>
<evidence type="ECO:0000256" key="13">
    <source>
        <dbReference type="ARBA" id="ARBA00049723"/>
    </source>
</evidence>
<keyword evidence="10" id="KW-0413">Isomerase</keyword>
<comment type="cofactor">
    <cofactor evidence="1">
        <name>FAD</name>
        <dbReference type="ChEBI" id="CHEBI:57692"/>
    </cofactor>
</comment>
<dbReference type="EC" id="5.3.3.1" evidence="11"/>
<dbReference type="PROSITE" id="PS51318">
    <property type="entry name" value="TAT"/>
    <property type="match status" value="1"/>
</dbReference>
<dbReference type="EMBL" id="RBXO01000001">
    <property type="protein sequence ID" value="RKT52787.1"/>
    <property type="molecule type" value="Genomic_DNA"/>
</dbReference>
<dbReference type="OrthoDB" id="3587784at2"/>
<evidence type="ECO:0000256" key="5">
    <source>
        <dbReference type="ARBA" id="ARBA00022827"/>
    </source>
</evidence>
<dbReference type="InterPro" id="IPR052542">
    <property type="entry name" value="Cholesterol_Oxidase"/>
</dbReference>
<gene>
    <name evidence="17" type="ORF">C8E97_1322</name>
</gene>
<keyword evidence="4" id="KW-0285">Flavoprotein</keyword>
<evidence type="ECO:0000256" key="14">
    <source>
        <dbReference type="ARBA" id="ARBA00049744"/>
    </source>
</evidence>
<evidence type="ECO:0000256" key="9">
    <source>
        <dbReference type="ARBA" id="ARBA00023221"/>
    </source>
</evidence>
<evidence type="ECO:0000256" key="15">
    <source>
        <dbReference type="ARBA" id="ARBA00049778"/>
    </source>
</evidence>
<dbReference type="Gene3D" id="3.30.410.10">
    <property type="entry name" value="Cholesterol Oxidase, domain 2"/>
    <property type="match status" value="1"/>
</dbReference>
<dbReference type="AlphaFoldDB" id="A0A495VVQ4"/>
<dbReference type="InterPro" id="IPR007867">
    <property type="entry name" value="GMC_OxRtase_C"/>
</dbReference>
<comment type="pathway">
    <text evidence="12">Steroid metabolism; cholesterol degradation.</text>
</comment>
<evidence type="ECO:0000313" key="17">
    <source>
        <dbReference type="EMBL" id="RKT52787.1"/>
    </source>
</evidence>
<sequence>MNNFSRRRFLGVTAVTAGSLVVTGRAEASTRHVPAVVVGSGYGAAVAALRLGEAGVRTLVLEMGQRWDRPGPDGKVFCGMLDPDQRSTWFKDRTEAPINGVMFLDLANRPIRRHAGVLDRVNFPNMGVYVGRGVGGGSLVNGGMAVVPDRDYFARRFPTVDADEMYRRFFPLANRMLRVNRIPDDFFEASEHYRFARLSRTLAGRAGFDTTFVPNVYSFEHMAAEERGEAPKSALATEVIYGNNHGKFTLDQGYLAEAERTGHVTIAPLHQVTRVQRTATGYALTVREITPDGAPVAEKHVTCDHLFLGAGSLGSTELLLRARENGDLPDLSAEVGEGWGPNGNVMIARANHLWHPTGARQSAIPVLAINDPERQVFAEIAPVPAGIETYLSLYLAITRGEERGRFVYDRAADKAVLQWREGQSAEAVAAARGTFDRINEANGTGYRYDVFRGAKAFADDFCYHPLGGAVLGKATDDHGRVKGYPNLYVTDGALVPGSLGVNPFVTITALAERNLATILAEDIHP</sequence>
<evidence type="ECO:0000256" key="4">
    <source>
        <dbReference type="ARBA" id="ARBA00022630"/>
    </source>
</evidence>
<dbReference type="Pfam" id="PF22500">
    <property type="entry name" value="GMC_oxred_C_1st"/>
    <property type="match status" value="1"/>
</dbReference>
<dbReference type="GO" id="GO:0016995">
    <property type="term" value="F:cholesterol oxidase activity"/>
    <property type="evidence" value="ECO:0007669"/>
    <property type="project" value="UniProtKB-EC"/>
</dbReference>
<dbReference type="RefSeq" id="WP_121002598.1">
    <property type="nucleotide sequence ID" value="NZ_RBXO01000001.1"/>
</dbReference>
<feature type="domain" description="Glucose-methanol-choline oxidoreductase C-terminal" evidence="16">
    <location>
        <begin position="457"/>
        <end position="511"/>
    </location>
</feature>
<keyword evidence="18" id="KW-1185">Reference proteome</keyword>
<dbReference type="SUPFAM" id="SSF51905">
    <property type="entry name" value="FAD/NAD(P)-binding domain"/>
    <property type="match status" value="1"/>
</dbReference>
<evidence type="ECO:0000256" key="3">
    <source>
        <dbReference type="ARBA" id="ARBA00022548"/>
    </source>
</evidence>
<evidence type="ECO:0000256" key="10">
    <source>
        <dbReference type="ARBA" id="ARBA00023235"/>
    </source>
</evidence>
<keyword evidence="5" id="KW-0274">FAD</keyword>
<keyword evidence="6" id="KW-0560">Oxidoreductase</keyword>
<accession>A0A495VVQ4</accession>
<dbReference type="Pfam" id="PF05199">
    <property type="entry name" value="GMC_oxred_C"/>
    <property type="match status" value="1"/>
</dbReference>
<dbReference type="GO" id="GO:0004769">
    <property type="term" value="F:steroid Delta-isomerase activity"/>
    <property type="evidence" value="ECO:0007669"/>
    <property type="project" value="UniProtKB-EC"/>
</dbReference>
<evidence type="ECO:0000256" key="8">
    <source>
        <dbReference type="ARBA" id="ARBA00023166"/>
    </source>
</evidence>
<evidence type="ECO:0000256" key="6">
    <source>
        <dbReference type="ARBA" id="ARBA00023002"/>
    </source>
</evidence>
<dbReference type="GO" id="GO:0008203">
    <property type="term" value="P:cholesterol metabolic process"/>
    <property type="evidence" value="ECO:0007669"/>
    <property type="project" value="UniProtKB-KW"/>
</dbReference>
<protein>
    <recommendedName>
        <fullName evidence="14">Cholesterol oxidase</fullName>
        <ecNumber evidence="13">1.1.3.6</ecNumber>
        <ecNumber evidence="11">5.3.3.1</ecNumber>
    </recommendedName>
    <alternativeName>
        <fullName evidence="15">Cholesterol isomerase</fullName>
    </alternativeName>
</protein>
<evidence type="ECO:0000256" key="1">
    <source>
        <dbReference type="ARBA" id="ARBA00001974"/>
    </source>
</evidence>
<dbReference type="InterPro" id="IPR036188">
    <property type="entry name" value="FAD/NAD-bd_sf"/>
</dbReference>
<organism evidence="17 18">
    <name type="scientific">Saccharothrix australiensis</name>
    <dbReference type="NCBI Taxonomy" id="2072"/>
    <lineage>
        <taxon>Bacteria</taxon>
        <taxon>Bacillati</taxon>
        <taxon>Actinomycetota</taxon>
        <taxon>Actinomycetes</taxon>
        <taxon>Pseudonocardiales</taxon>
        <taxon>Pseudonocardiaceae</taxon>
        <taxon>Saccharothrix</taxon>
    </lineage>
</organism>
<dbReference type="SUPFAM" id="SSF54373">
    <property type="entry name" value="FAD-linked reductases, C-terminal domain"/>
    <property type="match status" value="1"/>
</dbReference>
<dbReference type="EC" id="1.1.3.6" evidence="13"/>
<evidence type="ECO:0000256" key="11">
    <source>
        <dbReference type="ARBA" id="ARBA00038856"/>
    </source>
</evidence>
<reference evidence="17 18" key="1">
    <citation type="submission" date="2018-10" db="EMBL/GenBank/DDBJ databases">
        <title>Sequencing the genomes of 1000 actinobacteria strains.</title>
        <authorList>
            <person name="Klenk H.-P."/>
        </authorList>
    </citation>
    <scope>NUCLEOTIDE SEQUENCE [LARGE SCALE GENOMIC DNA]</scope>
    <source>
        <strain evidence="17 18">DSM 43800</strain>
    </source>
</reference>
<comment type="similarity">
    <text evidence="2">Belongs to the GMC oxidoreductase family.</text>
</comment>
<dbReference type="Gene3D" id="3.50.50.60">
    <property type="entry name" value="FAD/NAD(P)-binding domain"/>
    <property type="match status" value="1"/>
</dbReference>
<keyword evidence="9" id="KW-0753">Steroid metabolism</keyword>
<evidence type="ECO:0000256" key="7">
    <source>
        <dbReference type="ARBA" id="ARBA00023098"/>
    </source>
</evidence>
<dbReference type="InterPro" id="IPR006311">
    <property type="entry name" value="TAT_signal"/>
</dbReference>
<dbReference type="Proteomes" id="UP000282084">
    <property type="component" value="Unassembled WGS sequence"/>
</dbReference>
<dbReference type="PANTHER" id="PTHR47470">
    <property type="entry name" value="CHOLESTEROL OXIDASE"/>
    <property type="match status" value="1"/>
</dbReference>
<keyword evidence="8" id="KW-1207">Sterol metabolism</keyword>
<evidence type="ECO:0000313" key="18">
    <source>
        <dbReference type="Proteomes" id="UP000282084"/>
    </source>
</evidence>
<keyword evidence="7" id="KW-0443">Lipid metabolism</keyword>
<dbReference type="PANTHER" id="PTHR47470:SF1">
    <property type="entry name" value="FAD-DEPENDENT OXIDOREDUCTASE 2 FAD BINDING DOMAIN-CONTAINING PROTEIN"/>
    <property type="match status" value="1"/>
</dbReference>